<dbReference type="Proteomes" id="UP000249198">
    <property type="component" value="Unassembled WGS sequence"/>
</dbReference>
<evidence type="ECO:0000256" key="4">
    <source>
        <dbReference type="ARBA" id="ARBA00022737"/>
    </source>
</evidence>
<keyword evidence="4" id="KW-0677">Repeat</keyword>
<evidence type="ECO:0000256" key="1">
    <source>
        <dbReference type="ARBA" id="ARBA00008110"/>
    </source>
</evidence>
<dbReference type="PANTHER" id="PTHR30432">
    <property type="entry name" value="TRANSCRIPTIONAL REGULATOR MODE"/>
    <property type="match status" value="1"/>
</dbReference>
<evidence type="ECO:0000256" key="2">
    <source>
        <dbReference type="ARBA" id="ARBA00022448"/>
    </source>
</evidence>
<dbReference type="GO" id="GO:0006355">
    <property type="term" value="P:regulation of DNA-templated transcription"/>
    <property type="evidence" value="ECO:0007669"/>
    <property type="project" value="InterPro"/>
</dbReference>
<dbReference type="SUPFAM" id="SSF46785">
    <property type="entry name" value="Winged helix' DNA-binding domain"/>
    <property type="match status" value="1"/>
</dbReference>
<dbReference type="Gene3D" id="1.10.10.10">
    <property type="entry name" value="Winged helix-like DNA-binding domain superfamily/Winged helix DNA-binding domain"/>
    <property type="match status" value="1"/>
</dbReference>
<evidence type="ECO:0000259" key="7">
    <source>
        <dbReference type="PROSITE" id="PS51866"/>
    </source>
</evidence>
<dbReference type="InterPro" id="IPR016462">
    <property type="entry name" value="ModE"/>
</dbReference>
<dbReference type="InterPro" id="IPR005116">
    <property type="entry name" value="Transp-assoc_OB_typ1"/>
</dbReference>
<dbReference type="PIRSF" id="PIRSF005763">
    <property type="entry name" value="Txn_reg_ModE"/>
    <property type="match status" value="1"/>
</dbReference>
<dbReference type="Pfam" id="PF03459">
    <property type="entry name" value="TOBE"/>
    <property type="match status" value="2"/>
</dbReference>
<dbReference type="NCBIfam" id="TIGR00638">
    <property type="entry name" value="Mop"/>
    <property type="match status" value="2"/>
</dbReference>
<dbReference type="EMBL" id="QFOH01000020">
    <property type="protein sequence ID" value="PZP22295.1"/>
    <property type="molecule type" value="Genomic_DNA"/>
</dbReference>
<keyword evidence="2 5" id="KW-0813">Transport</keyword>
<dbReference type="AlphaFoldDB" id="A0A2W5CRP7"/>
<dbReference type="PROSITE" id="PS51866">
    <property type="entry name" value="MOP"/>
    <property type="match status" value="2"/>
</dbReference>
<dbReference type="InterPro" id="IPR036388">
    <property type="entry name" value="WH-like_DNA-bd_sf"/>
</dbReference>
<keyword evidence="3 5" id="KW-0500">Molybdenum</keyword>
<reference evidence="8 9" key="1">
    <citation type="submission" date="2017-08" db="EMBL/GenBank/DDBJ databases">
        <title>Infants hospitalized years apart are colonized by the same room-sourced microbial strains.</title>
        <authorList>
            <person name="Brooks B."/>
            <person name="Olm M.R."/>
            <person name="Firek B.A."/>
            <person name="Baker R."/>
            <person name="Thomas B.C."/>
            <person name="Morowitz M.J."/>
            <person name="Banfield J.F."/>
        </authorList>
    </citation>
    <scope>NUCLEOTIDE SEQUENCE [LARGE SCALE GENOMIC DNA]</scope>
    <source>
        <strain evidence="8">S2_009_000_R2_77</strain>
    </source>
</reference>
<name>A0A2W5CRP7_9PSED</name>
<evidence type="ECO:0000256" key="5">
    <source>
        <dbReference type="PIRNR" id="PIRNR005763"/>
    </source>
</evidence>
<accession>A0A2W5CRP7</accession>
<feature type="domain" description="Mop" evidence="7">
    <location>
        <begin position="143"/>
        <end position="209"/>
    </location>
</feature>
<evidence type="ECO:0000256" key="3">
    <source>
        <dbReference type="ARBA" id="ARBA00022505"/>
    </source>
</evidence>
<dbReference type="InterPro" id="IPR036390">
    <property type="entry name" value="WH_DNA-bd_sf"/>
</dbReference>
<organism evidence="8 9">
    <name type="scientific">Pseudomonas kuykendallii</name>
    <dbReference type="NCBI Taxonomy" id="1007099"/>
    <lineage>
        <taxon>Bacteria</taxon>
        <taxon>Pseudomonadati</taxon>
        <taxon>Pseudomonadota</taxon>
        <taxon>Gammaproteobacteria</taxon>
        <taxon>Pseudomonadales</taxon>
        <taxon>Pseudomonadaceae</taxon>
        <taxon>Pseudomonas</taxon>
    </lineage>
</organism>
<gene>
    <name evidence="8" type="ORF">DI599_15980</name>
</gene>
<dbReference type="InterPro" id="IPR051815">
    <property type="entry name" value="Molybdate_resp_trans_reg"/>
</dbReference>
<dbReference type="PANTHER" id="PTHR30432:SF1">
    <property type="entry name" value="DNA-BINDING TRANSCRIPTIONAL DUAL REGULATOR MODE"/>
    <property type="match status" value="1"/>
</dbReference>
<feature type="domain" description="Mop" evidence="7">
    <location>
        <begin position="214"/>
        <end position="280"/>
    </location>
</feature>
<evidence type="ECO:0000256" key="6">
    <source>
        <dbReference type="PIRSR" id="PIRSR005763-1"/>
    </source>
</evidence>
<dbReference type="GO" id="GO:0015689">
    <property type="term" value="P:molybdate ion transport"/>
    <property type="evidence" value="ECO:0007669"/>
    <property type="project" value="UniProtKB-UniRule"/>
</dbReference>
<dbReference type="InterPro" id="IPR008995">
    <property type="entry name" value="Mo/tungstate-bd_C_term_dom"/>
</dbReference>
<dbReference type="GO" id="GO:0030151">
    <property type="term" value="F:molybdenum ion binding"/>
    <property type="evidence" value="ECO:0007669"/>
    <property type="project" value="UniProtKB-UniRule"/>
</dbReference>
<dbReference type="InterPro" id="IPR004606">
    <property type="entry name" value="Mop_domain"/>
</dbReference>
<proteinExistence type="inferred from homology"/>
<evidence type="ECO:0000313" key="8">
    <source>
        <dbReference type="EMBL" id="PZP22295.1"/>
    </source>
</evidence>
<comment type="caution">
    <text evidence="8">The sequence shown here is derived from an EMBL/GenBank/DDBJ whole genome shotgun (WGS) entry which is preliminary data.</text>
</comment>
<comment type="similarity">
    <text evidence="1 5">Belongs to the ModE family.</text>
</comment>
<sequence length="282" mass="30939">MRRTPAAWCWHCTTTTDPHPGVLPMFGYLNPTPAPARTRRDPLLLLAGIARHGSLHGAAAEQGIELERAAVMVEWLNNLSPMPLVHCNADGSARLSEHGHQALALLGDRSHDFNAFLQTLDSLKVRFEGFQHSYRLKRRWDMRTSARNQFLGRIDEIRTGPINSEVHLDIGAEQPLVATVTQESIARLGLEIGGEAIALIKASWVILSSNDSLRCSARNQFRGLVQSVREGPINTEVGLALASGRTLTAVITHESADDMELNRGQMLTALIKASHVILAVDD</sequence>
<dbReference type="Gene3D" id="2.40.50.100">
    <property type="match status" value="2"/>
</dbReference>
<protein>
    <submittedName>
        <fullName evidence="8">Molybdenum-dependent transcriptional regulator</fullName>
    </submittedName>
</protein>
<dbReference type="SUPFAM" id="SSF50331">
    <property type="entry name" value="MOP-like"/>
    <property type="match status" value="2"/>
</dbReference>
<feature type="region of interest" description="Required for dimer formation and molybdate binding" evidence="6">
    <location>
        <begin position="144"/>
        <end position="152"/>
    </location>
</feature>
<evidence type="ECO:0000313" key="9">
    <source>
        <dbReference type="Proteomes" id="UP000249198"/>
    </source>
</evidence>